<accession>A0A915Q3F9</accession>
<dbReference type="InterPro" id="IPR003439">
    <property type="entry name" value="ABC_transporter-like_ATP-bd"/>
</dbReference>
<dbReference type="SUPFAM" id="SSF52540">
    <property type="entry name" value="P-loop containing nucleoside triphosphate hydrolases"/>
    <property type="match status" value="1"/>
</dbReference>
<dbReference type="PANTHER" id="PTHR11384:SF65">
    <property type="entry name" value="ABC TRANSPORTER DOMAIN-CONTAINING PROTEIN"/>
    <property type="match status" value="1"/>
</dbReference>
<dbReference type="Pfam" id="PF06472">
    <property type="entry name" value="ABC_membrane_2"/>
    <property type="match status" value="1"/>
</dbReference>
<dbReference type="InterPro" id="IPR011527">
    <property type="entry name" value="ABC1_TM_dom"/>
</dbReference>
<dbReference type="InterPro" id="IPR050835">
    <property type="entry name" value="ABC_transporter_sub-D"/>
</dbReference>
<dbReference type="Gene3D" id="3.40.50.300">
    <property type="entry name" value="P-loop containing nucleotide triphosphate hydrolases"/>
    <property type="match status" value="1"/>
</dbReference>
<reference evidence="8" key="1">
    <citation type="submission" date="2022-11" db="UniProtKB">
        <authorList>
            <consortium name="WormBaseParasite"/>
        </authorList>
    </citation>
    <scope>IDENTIFICATION</scope>
</reference>
<dbReference type="GO" id="GO:0006635">
    <property type="term" value="P:fatty acid beta-oxidation"/>
    <property type="evidence" value="ECO:0007669"/>
    <property type="project" value="TreeGrafter"/>
</dbReference>
<dbReference type="GO" id="GO:0016887">
    <property type="term" value="F:ATP hydrolysis activity"/>
    <property type="evidence" value="ECO:0007669"/>
    <property type="project" value="InterPro"/>
</dbReference>
<dbReference type="PROSITE" id="PS50893">
    <property type="entry name" value="ABC_TRANSPORTER_2"/>
    <property type="match status" value="1"/>
</dbReference>
<keyword evidence="2" id="KW-0813">Transport</keyword>
<evidence type="ECO:0000256" key="2">
    <source>
        <dbReference type="ARBA" id="ARBA00022448"/>
    </source>
</evidence>
<dbReference type="GO" id="GO:0005524">
    <property type="term" value="F:ATP binding"/>
    <property type="evidence" value="ECO:0007669"/>
    <property type="project" value="InterPro"/>
</dbReference>
<keyword evidence="4" id="KW-1133">Transmembrane helix</keyword>
<evidence type="ECO:0000313" key="8">
    <source>
        <dbReference type="WBParaSite" id="sdigi.contig521.g8798.t1"/>
    </source>
</evidence>
<dbReference type="Proteomes" id="UP000887581">
    <property type="component" value="Unplaced"/>
</dbReference>
<dbReference type="GO" id="GO:0005778">
    <property type="term" value="C:peroxisomal membrane"/>
    <property type="evidence" value="ECO:0007669"/>
    <property type="project" value="TreeGrafter"/>
</dbReference>
<keyword evidence="5" id="KW-0472">Membrane</keyword>
<sequence length="409" mass="47035">MIKWNARVAKAEGDFRQYKHVSIRNNAELIALYEAEPFEQYESNRIFMILWWRQFKFLCWKLPNLFWQQLFDYYGGILSYAIQFIPVFVIGTYNNLPANDLGRIISNNAFIYMYLINSFTRITDLALSIGEMAGILQRVAELIQVCQHMENNLSGDDDFLVESKFNQNSTKECSLYDIYNITYSLPNCISSQQLLNGFSFSISRDAKIWITGCSGSGKTSLIRVISQLWHPKNGHIRCGAKRGQILRLTRTPYFPCHHLSLFQQINFPATGISNSLEATENDYALISNILRELQLDWLIDRCEGLFNPVEFDWHNTLTPSEQQRLAFVRILYQRPELVILDEATDSISTDIEEKIYELLISNDIGFITISHHQVLIKFHNVEIHLDGSGGCIIRTINSSSIPAATVTSK</sequence>
<evidence type="ECO:0000256" key="3">
    <source>
        <dbReference type="ARBA" id="ARBA00022692"/>
    </source>
</evidence>
<dbReference type="PANTHER" id="PTHR11384">
    <property type="entry name" value="ATP-BINDING CASSETTE, SUB-FAMILY D MEMBER"/>
    <property type="match status" value="1"/>
</dbReference>
<dbReference type="InterPro" id="IPR027417">
    <property type="entry name" value="P-loop_NTPase"/>
</dbReference>
<name>A0A915Q3F9_9BILA</name>
<evidence type="ECO:0000256" key="1">
    <source>
        <dbReference type="ARBA" id="ARBA00008575"/>
    </source>
</evidence>
<evidence type="ECO:0000259" key="6">
    <source>
        <dbReference type="PROSITE" id="PS50893"/>
    </source>
</evidence>
<evidence type="ECO:0000256" key="5">
    <source>
        <dbReference type="ARBA" id="ARBA00023136"/>
    </source>
</evidence>
<dbReference type="WBParaSite" id="sdigi.contig521.g8798.t1">
    <property type="protein sequence ID" value="sdigi.contig521.g8798.t1"/>
    <property type="gene ID" value="sdigi.contig521.g8798"/>
</dbReference>
<comment type="similarity">
    <text evidence="1">Belongs to the ABC transporter superfamily. ABCD family. Peroxisomal fatty acyl CoA transporter (TC 3.A.1.203) subfamily.</text>
</comment>
<dbReference type="GO" id="GO:0005324">
    <property type="term" value="F:long-chain fatty acid transmembrane transporter activity"/>
    <property type="evidence" value="ECO:0007669"/>
    <property type="project" value="TreeGrafter"/>
</dbReference>
<evidence type="ECO:0000256" key="4">
    <source>
        <dbReference type="ARBA" id="ARBA00022989"/>
    </source>
</evidence>
<keyword evidence="7" id="KW-1185">Reference proteome</keyword>
<organism evidence="7 8">
    <name type="scientific">Setaria digitata</name>
    <dbReference type="NCBI Taxonomy" id="48799"/>
    <lineage>
        <taxon>Eukaryota</taxon>
        <taxon>Metazoa</taxon>
        <taxon>Ecdysozoa</taxon>
        <taxon>Nematoda</taxon>
        <taxon>Chromadorea</taxon>
        <taxon>Rhabditida</taxon>
        <taxon>Spirurina</taxon>
        <taxon>Spiruromorpha</taxon>
        <taxon>Filarioidea</taxon>
        <taxon>Setariidae</taxon>
        <taxon>Setaria</taxon>
    </lineage>
</organism>
<protein>
    <submittedName>
        <fullName evidence="8">ABC transporter domain-containing protein</fullName>
    </submittedName>
</protein>
<evidence type="ECO:0000313" key="7">
    <source>
        <dbReference type="Proteomes" id="UP000887581"/>
    </source>
</evidence>
<dbReference type="AlphaFoldDB" id="A0A915Q3F9"/>
<keyword evidence="3" id="KW-0812">Transmembrane</keyword>
<dbReference type="GO" id="GO:0042760">
    <property type="term" value="P:very long-chain fatty acid catabolic process"/>
    <property type="evidence" value="ECO:0007669"/>
    <property type="project" value="TreeGrafter"/>
</dbReference>
<dbReference type="Pfam" id="PF00005">
    <property type="entry name" value="ABC_tran"/>
    <property type="match status" value="1"/>
</dbReference>
<proteinExistence type="inferred from homology"/>
<dbReference type="GO" id="GO:0007031">
    <property type="term" value="P:peroxisome organization"/>
    <property type="evidence" value="ECO:0007669"/>
    <property type="project" value="TreeGrafter"/>
</dbReference>
<feature type="domain" description="ABC transporter" evidence="6">
    <location>
        <begin position="176"/>
        <end position="405"/>
    </location>
</feature>
<dbReference type="GO" id="GO:0015910">
    <property type="term" value="P:long-chain fatty acid import into peroxisome"/>
    <property type="evidence" value="ECO:0007669"/>
    <property type="project" value="TreeGrafter"/>
</dbReference>
<dbReference type="GO" id="GO:0140359">
    <property type="term" value="F:ABC-type transporter activity"/>
    <property type="evidence" value="ECO:0007669"/>
    <property type="project" value="InterPro"/>
</dbReference>